<evidence type="ECO:0000259" key="1">
    <source>
        <dbReference type="Pfam" id="PF08450"/>
    </source>
</evidence>
<dbReference type="Proteomes" id="UP000027073">
    <property type="component" value="Unassembled WGS sequence"/>
</dbReference>
<reference evidence="3" key="1">
    <citation type="journal article" date="2014" name="Proc. Natl. Acad. Sci. U.S.A.">
        <title>Extensive sampling of basidiomycete genomes demonstrates inadequacy of the white-rot/brown-rot paradigm for wood decay fungi.</title>
        <authorList>
            <person name="Riley R."/>
            <person name="Salamov A.A."/>
            <person name="Brown D.W."/>
            <person name="Nagy L.G."/>
            <person name="Floudas D."/>
            <person name="Held B.W."/>
            <person name="Levasseur A."/>
            <person name="Lombard V."/>
            <person name="Morin E."/>
            <person name="Otillar R."/>
            <person name="Lindquist E.A."/>
            <person name="Sun H."/>
            <person name="LaButti K.M."/>
            <person name="Schmutz J."/>
            <person name="Jabbour D."/>
            <person name="Luo H."/>
            <person name="Baker S.E."/>
            <person name="Pisabarro A.G."/>
            <person name="Walton J.D."/>
            <person name="Blanchette R.A."/>
            <person name="Henrissat B."/>
            <person name="Martin F."/>
            <person name="Cullen D."/>
            <person name="Hibbett D.S."/>
            <person name="Grigoriev I.V."/>
        </authorList>
    </citation>
    <scope>NUCLEOTIDE SEQUENCE [LARGE SCALE GENOMIC DNA]</scope>
    <source>
        <strain evidence="3">PC15</strain>
    </source>
</reference>
<accession>A0A067NW52</accession>
<gene>
    <name evidence="2" type="ORF">PLEOSDRAFT_1076863</name>
</gene>
<dbReference type="InterPro" id="IPR013658">
    <property type="entry name" value="SGL"/>
</dbReference>
<dbReference type="Gene3D" id="2.120.10.30">
    <property type="entry name" value="TolB, C-terminal domain"/>
    <property type="match status" value="1"/>
</dbReference>
<organism evidence="2 3">
    <name type="scientific">Pleurotus ostreatus (strain PC15)</name>
    <name type="common">Oyster mushroom</name>
    <dbReference type="NCBI Taxonomy" id="1137138"/>
    <lineage>
        <taxon>Eukaryota</taxon>
        <taxon>Fungi</taxon>
        <taxon>Dikarya</taxon>
        <taxon>Basidiomycota</taxon>
        <taxon>Agaricomycotina</taxon>
        <taxon>Agaricomycetes</taxon>
        <taxon>Agaricomycetidae</taxon>
        <taxon>Agaricales</taxon>
        <taxon>Pleurotineae</taxon>
        <taxon>Pleurotaceae</taxon>
        <taxon>Pleurotus</taxon>
    </lineage>
</organism>
<protein>
    <recommendedName>
        <fullName evidence="1">SMP-30/Gluconolactonase/LRE-like region domain-containing protein</fullName>
    </recommendedName>
</protein>
<dbReference type="InterPro" id="IPR011042">
    <property type="entry name" value="6-blade_b-propeller_TolB-like"/>
</dbReference>
<name>A0A067NW52_PLEO1</name>
<feature type="domain" description="SMP-30/Gluconolactonase/LRE-like region" evidence="1">
    <location>
        <begin position="171"/>
        <end position="307"/>
    </location>
</feature>
<dbReference type="Pfam" id="PF08450">
    <property type="entry name" value="SGL"/>
    <property type="match status" value="1"/>
</dbReference>
<dbReference type="InterPro" id="IPR051288">
    <property type="entry name" value="Serum_paraoxonase/arylesterase"/>
</dbReference>
<dbReference type="EMBL" id="KL198008">
    <property type="protein sequence ID" value="KDQ27816.1"/>
    <property type="molecule type" value="Genomic_DNA"/>
</dbReference>
<dbReference type="AlphaFoldDB" id="A0A067NW52"/>
<dbReference type="PANTHER" id="PTHR11799">
    <property type="entry name" value="PARAOXONASE"/>
    <property type="match status" value="1"/>
</dbReference>
<evidence type="ECO:0000313" key="2">
    <source>
        <dbReference type="EMBL" id="KDQ27816.1"/>
    </source>
</evidence>
<dbReference type="PANTHER" id="PTHR11799:SF12">
    <property type="entry name" value="PARAOXONASE-RELATED"/>
    <property type="match status" value="1"/>
</dbReference>
<dbReference type="SUPFAM" id="SSF63829">
    <property type="entry name" value="Calcium-dependent phosphotriesterase"/>
    <property type="match status" value="1"/>
</dbReference>
<proteinExistence type="predicted"/>
<dbReference type="HOGENOM" id="CLU_033924_2_0_1"/>
<dbReference type="OrthoDB" id="5307922at2759"/>
<dbReference type="InParanoid" id="A0A067NW52"/>
<sequence length="389" mass="41655">MPPTIVVALTSFFALLGAVYVGWWQPIFTKLGDGREVRPVGNTGDCTTEPALKACEKIVLHQPSGFLYLACSTPESRTHWTPAVGRLNSTGMSTTDYVAVYDPDTSKITRLNVVGFTSERGLSLHGMDVVPSSSDPKKLFVYLVNHRAPLTGVSEKVGADSSVEIFSTVLGSSTMTHVKTVEDPAIITPNDVVGYPDGKRFYFTNDHGAKTGILRDVEILGLKRTSVGYCDTDSGCTIVRSSMHANNGIAGARNNDTLYVANSIAGGITVLETQADHSVVLADFIPTEYPIDNVSVDEAGHVWAAAFPKALTTALVHFSFPSSPAPSAAYRVSLNTGTNAFYGEKYKVDRVFEDDGSLASGITSVAHDSQRHRLFLSGLASPSLVICKL</sequence>
<evidence type="ECO:0000313" key="3">
    <source>
        <dbReference type="Proteomes" id="UP000027073"/>
    </source>
</evidence>
<dbReference type="VEuPathDB" id="FungiDB:PLEOSDRAFT_1076863"/>